<dbReference type="CDD" id="cd15482">
    <property type="entry name" value="Sialidase_non-viral"/>
    <property type="match status" value="1"/>
</dbReference>
<dbReference type="HOGENOM" id="CLU_570686_0_0_9"/>
<dbReference type="Proteomes" id="UP000003136">
    <property type="component" value="Unassembled WGS sequence"/>
</dbReference>
<dbReference type="EMBL" id="ABVQ01000036">
    <property type="protein sequence ID" value="EEC57474.1"/>
    <property type="molecule type" value="Genomic_DNA"/>
</dbReference>
<feature type="transmembrane region" description="Helical" evidence="1">
    <location>
        <begin position="12"/>
        <end position="31"/>
    </location>
</feature>
<dbReference type="AlphaFoldDB" id="B7ASC8"/>
<evidence type="ECO:0000313" key="2">
    <source>
        <dbReference type="EMBL" id="EEC57474.1"/>
    </source>
</evidence>
<accession>B7ASC8</accession>
<evidence type="ECO:0000313" key="3">
    <source>
        <dbReference type="Proteomes" id="UP000003136"/>
    </source>
</evidence>
<reference evidence="2 3" key="1">
    <citation type="submission" date="2008-11" db="EMBL/GenBank/DDBJ databases">
        <title>Draft genome sequence of Bacteroides pectinophilus (ATCC 43243).</title>
        <authorList>
            <person name="Sudarsanam P."/>
            <person name="Ley R."/>
            <person name="Guruge J."/>
            <person name="Turnbaugh P.J."/>
            <person name="Mahowald M."/>
            <person name="Liep D."/>
            <person name="Gordon J."/>
        </authorList>
    </citation>
    <scope>NUCLEOTIDE SEQUENCE [LARGE SCALE GENOMIC DNA]</scope>
    <source>
        <strain evidence="2 3">ATCC 43243</strain>
    </source>
</reference>
<dbReference type="InterPro" id="IPR036278">
    <property type="entry name" value="Sialidase_sf"/>
</dbReference>
<dbReference type="eggNOG" id="COG4447">
    <property type="taxonomic scope" value="Bacteria"/>
</dbReference>
<keyword evidence="3" id="KW-1185">Reference proteome</keyword>
<evidence type="ECO:0000256" key="1">
    <source>
        <dbReference type="SAM" id="Phobius"/>
    </source>
</evidence>
<dbReference type="InterPro" id="IPR015943">
    <property type="entry name" value="WD40/YVTN_repeat-like_dom_sf"/>
</dbReference>
<proteinExistence type="predicted"/>
<keyword evidence="1" id="KW-0812">Transmembrane</keyword>
<name>B7ASC8_9FIRM</name>
<gene>
    <name evidence="2" type="ORF">BACPEC_01983</name>
</gene>
<organism evidence="2 3">
    <name type="scientific">[Bacteroides] pectinophilus ATCC 43243</name>
    <dbReference type="NCBI Taxonomy" id="483218"/>
    <lineage>
        <taxon>Bacteria</taxon>
        <taxon>Bacillati</taxon>
        <taxon>Bacillota</taxon>
        <taxon>Clostridia</taxon>
        <taxon>Eubacteriales</taxon>
    </lineage>
</organism>
<protein>
    <recommendedName>
        <fullName evidence="4">Sortilin N-terminal domain-containing protein</fullName>
    </recommendedName>
</protein>
<evidence type="ECO:0008006" key="4">
    <source>
        <dbReference type="Google" id="ProtNLM"/>
    </source>
</evidence>
<dbReference type="SUPFAM" id="SSF50939">
    <property type="entry name" value="Sialidases"/>
    <property type="match status" value="1"/>
</dbReference>
<sequence length="478" mass="52517">MKLMKGFISRYGIRILAAAGFIAVVALITYYEYGRIHQNDTQIKSQYTFGIRIDKDLNVIDDAGGSDVQPGAVAAKESDDWIDSLSLLDVSRIWMTAYLNQMQGRFVPSVKAVKNASVNDINVINSNDNTVIIGFTAEAYNKESDYFDSWKGYVSNGRMICEWVVRLNIEDMYDGTARISAASVQMPEEYGIKTYVTDQAALQQSTKDSSNLYRYQLVDDKVQVTFDGGEKWTTVPAESAYLLHSYSNKDDSSEASKKAVDEGIYVIDSQNAAFLYGGVAIGGKSVPLTVIFTKDKGEHWTSSQVAELTDVSFAYINMLSDNDGVIVAGYSKSQNMQGSQIYKTTDGGENWRLVGTTPIAKAIVGAKFISTSTGFITYKYDSDMATTLYATFDGGGTFSAVMLEEQQLSDNVGGTYQWNRVFVQANTPVQDSSGKLSLLVTQAAGSTYNNPTLAARYVSDDGGVTWKYIEQIDTKTSK</sequence>
<keyword evidence="1" id="KW-1133">Transmembrane helix</keyword>
<dbReference type="STRING" id="483218.BACPEC_01983"/>
<dbReference type="Gene3D" id="2.130.10.10">
    <property type="entry name" value="YVTN repeat-like/Quinoprotein amine dehydrogenase"/>
    <property type="match status" value="1"/>
</dbReference>
<comment type="caution">
    <text evidence="2">The sequence shown here is derived from an EMBL/GenBank/DDBJ whole genome shotgun (WGS) entry which is preliminary data.</text>
</comment>
<reference evidence="2 3" key="2">
    <citation type="submission" date="2008-11" db="EMBL/GenBank/DDBJ databases">
        <authorList>
            <person name="Fulton L."/>
            <person name="Clifton S."/>
            <person name="Fulton B."/>
            <person name="Xu J."/>
            <person name="Minx P."/>
            <person name="Pepin K.H."/>
            <person name="Johnson M."/>
            <person name="Bhonagiri V."/>
            <person name="Nash W.E."/>
            <person name="Mardis E.R."/>
            <person name="Wilson R.K."/>
        </authorList>
    </citation>
    <scope>NUCLEOTIDE SEQUENCE [LARGE SCALE GENOMIC DNA]</scope>
    <source>
        <strain evidence="2 3">ATCC 43243</strain>
    </source>
</reference>
<keyword evidence="1" id="KW-0472">Membrane</keyword>